<keyword evidence="5" id="KW-0067">ATP-binding</keyword>
<dbReference type="GO" id="GO:0016787">
    <property type="term" value="F:hydrolase activity"/>
    <property type="evidence" value="ECO:0007669"/>
    <property type="project" value="UniProtKB-KW"/>
</dbReference>
<feature type="domain" description="Helicase C-terminal" evidence="10">
    <location>
        <begin position="504"/>
        <end position="645"/>
    </location>
</feature>
<keyword evidence="2" id="KW-0227">DNA damage</keyword>
<dbReference type="GO" id="GO:0003677">
    <property type="term" value="F:DNA binding"/>
    <property type="evidence" value="ECO:0007669"/>
    <property type="project" value="UniProtKB-KW"/>
</dbReference>
<dbReference type="PANTHER" id="PTHR47964">
    <property type="entry name" value="ATP-DEPENDENT DNA HELICASE HOMOLOG RECG, CHLOROPLASTIC"/>
    <property type="match status" value="1"/>
</dbReference>
<dbReference type="Gene3D" id="2.40.50.140">
    <property type="entry name" value="Nucleic acid-binding proteins"/>
    <property type="match status" value="1"/>
</dbReference>
<evidence type="ECO:0000256" key="6">
    <source>
        <dbReference type="ARBA" id="ARBA00023125"/>
    </source>
</evidence>
<dbReference type="InterPro" id="IPR001650">
    <property type="entry name" value="Helicase_C-like"/>
</dbReference>
<evidence type="ECO:0000256" key="4">
    <source>
        <dbReference type="ARBA" id="ARBA00022806"/>
    </source>
</evidence>
<dbReference type="EMBL" id="JAAOIV010000001">
    <property type="protein sequence ID" value="NHN54469.1"/>
    <property type="molecule type" value="Genomic_DNA"/>
</dbReference>
<organism evidence="11 12">
    <name type="scientific">Metallococcus carri</name>
    <dbReference type="NCBI Taxonomy" id="1656884"/>
    <lineage>
        <taxon>Bacteria</taxon>
        <taxon>Bacillati</taxon>
        <taxon>Actinomycetota</taxon>
        <taxon>Actinomycetes</taxon>
        <taxon>Micrococcales</taxon>
        <taxon>Dermacoccaceae</taxon>
        <taxon>Metallococcus</taxon>
    </lineage>
</organism>
<dbReference type="PANTHER" id="PTHR47964:SF1">
    <property type="entry name" value="ATP-DEPENDENT DNA HELICASE HOMOLOG RECG, CHLOROPLASTIC"/>
    <property type="match status" value="1"/>
</dbReference>
<keyword evidence="7" id="KW-0234">DNA repair</keyword>
<dbReference type="Proteomes" id="UP000744769">
    <property type="component" value="Unassembled WGS sequence"/>
</dbReference>
<dbReference type="SUPFAM" id="SSF50249">
    <property type="entry name" value="Nucleic acid-binding proteins"/>
    <property type="match status" value="1"/>
</dbReference>
<accession>A0A967E940</accession>
<evidence type="ECO:0000256" key="7">
    <source>
        <dbReference type="ARBA" id="ARBA00023204"/>
    </source>
</evidence>
<evidence type="ECO:0000256" key="8">
    <source>
        <dbReference type="ARBA" id="ARBA00049819"/>
    </source>
</evidence>
<name>A0A967E940_9MICO</name>
<dbReference type="InterPro" id="IPR012340">
    <property type="entry name" value="NA-bd_OB-fold"/>
</dbReference>
<dbReference type="GO" id="GO:0005524">
    <property type="term" value="F:ATP binding"/>
    <property type="evidence" value="ECO:0007669"/>
    <property type="project" value="UniProtKB-KW"/>
</dbReference>
<dbReference type="SMART" id="SM00487">
    <property type="entry name" value="DEXDc"/>
    <property type="match status" value="1"/>
</dbReference>
<evidence type="ECO:0000313" key="11">
    <source>
        <dbReference type="EMBL" id="NHN54469.1"/>
    </source>
</evidence>
<dbReference type="SUPFAM" id="SSF52540">
    <property type="entry name" value="P-loop containing nucleoside triphosphate hydrolases"/>
    <property type="match status" value="2"/>
</dbReference>
<dbReference type="GO" id="GO:0006281">
    <property type="term" value="P:DNA repair"/>
    <property type="evidence" value="ECO:0007669"/>
    <property type="project" value="UniProtKB-KW"/>
</dbReference>
<protein>
    <recommendedName>
        <fullName evidence="8">Probable DNA 3'-5' helicase RecG</fullName>
    </recommendedName>
</protein>
<keyword evidence="6" id="KW-0238">DNA-binding</keyword>
<dbReference type="PROSITE" id="PS51192">
    <property type="entry name" value="HELICASE_ATP_BIND_1"/>
    <property type="match status" value="1"/>
</dbReference>
<keyword evidence="1" id="KW-0547">Nucleotide-binding</keyword>
<evidence type="ECO:0000313" key="12">
    <source>
        <dbReference type="Proteomes" id="UP000744769"/>
    </source>
</evidence>
<dbReference type="InterPro" id="IPR011545">
    <property type="entry name" value="DEAD/DEAH_box_helicase_dom"/>
</dbReference>
<keyword evidence="12" id="KW-1185">Reference proteome</keyword>
<proteinExistence type="predicted"/>
<evidence type="ECO:0000256" key="5">
    <source>
        <dbReference type="ARBA" id="ARBA00022840"/>
    </source>
</evidence>
<dbReference type="CDD" id="cd17992">
    <property type="entry name" value="DEXHc_RecG"/>
    <property type="match status" value="1"/>
</dbReference>
<dbReference type="Gene3D" id="3.40.50.300">
    <property type="entry name" value="P-loop containing nucleotide triphosphate hydrolases"/>
    <property type="match status" value="2"/>
</dbReference>
<evidence type="ECO:0000259" key="9">
    <source>
        <dbReference type="PROSITE" id="PS51192"/>
    </source>
</evidence>
<dbReference type="InterPro" id="IPR033454">
    <property type="entry name" value="RecG_wedge"/>
</dbReference>
<keyword evidence="4 11" id="KW-0347">Helicase</keyword>
<evidence type="ECO:0000259" key="10">
    <source>
        <dbReference type="PROSITE" id="PS51194"/>
    </source>
</evidence>
<dbReference type="Pfam" id="PF00270">
    <property type="entry name" value="DEAD"/>
    <property type="match status" value="1"/>
</dbReference>
<dbReference type="CDD" id="cd04488">
    <property type="entry name" value="RecG_wedge_OBF"/>
    <property type="match status" value="1"/>
</dbReference>
<evidence type="ECO:0000256" key="3">
    <source>
        <dbReference type="ARBA" id="ARBA00022801"/>
    </source>
</evidence>
<evidence type="ECO:0000256" key="2">
    <source>
        <dbReference type="ARBA" id="ARBA00022763"/>
    </source>
</evidence>
<dbReference type="Pfam" id="PF00271">
    <property type="entry name" value="Helicase_C"/>
    <property type="match status" value="1"/>
</dbReference>
<dbReference type="InterPro" id="IPR047112">
    <property type="entry name" value="RecG/Mfd"/>
</dbReference>
<sequence>MVDRVTRFTKVADLAGAAKLKGKRGIEFAGDVLDLLPRKYLDRNVAGRFADFAPGDAVALIATVTEAKTHKMRQRKGSMLTATIVDADGTKAGLVFFNTYVAGDLKPGTTALFMGTLGYYKGQLQLAHPSYSFITDTDIYPGEVIPIYPVMKGVNDLNMAQVVRYLLDCWDDPDPVPAEILHAHGLVSEHEAYRMIHRPIDKVEPHRGRRRLRYDEALVVQTALAARRAAYDRETSTPRRPREGGLLAAFDARLPFELTAGQREVGERIAQDMAGERPMHRLLQGEVGSGKTIVALRAMLAAVDSGAQAALLAPTEVLAGQHDRSIRAMLGELAEGGMLGGAEHGTKVALLTGSMSKAARERALLGIVTGEAGIVIGTHALIQQGVDFDDLGLVVVDEQHRFGVEQRDALRGKATHPPHVLVMTATPIPRTVAMTVFGDMETSALTQLPAGRAPIVSHVVPAAKAGWLQRTWQRLAEEVAAGHQGYVVCPRIGDDDEGDAQAAYGDDDGEESEKRPLHGVVQTLEQLRAEPALAGVRLEMLHGRMPAEEKDAVMQAFGRGEIDVLVSTTVIEVGVDVPNATAMVILDADRFGISQLHQLRGRVGRGSAGGLCLLVTDAEAGQTYERLEAVAATTDGFELADLDLSLRREGDILGANQSGRRTQLRLLRLSHPKDVELIEAARDDATRLIAEDPDLSGHPALKAMLARRLDDEQAAFLERG</sequence>
<keyword evidence="3" id="KW-0378">Hydrolase</keyword>
<dbReference type="Pfam" id="PF19833">
    <property type="entry name" value="RecG_dom3_C"/>
    <property type="match status" value="1"/>
</dbReference>
<dbReference type="RefSeq" id="WP_166192071.1">
    <property type="nucleotide sequence ID" value="NZ_JAAOIV010000001.1"/>
</dbReference>
<dbReference type="AlphaFoldDB" id="A0A967E940"/>
<dbReference type="PROSITE" id="PS51194">
    <property type="entry name" value="HELICASE_CTER"/>
    <property type="match status" value="1"/>
</dbReference>
<dbReference type="Pfam" id="PF17191">
    <property type="entry name" value="RecG_wedge"/>
    <property type="match status" value="1"/>
</dbReference>
<dbReference type="SMART" id="SM00490">
    <property type="entry name" value="HELICc"/>
    <property type="match status" value="1"/>
</dbReference>
<evidence type="ECO:0000256" key="1">
    <source>
        <dbReference type="ARBA" id="ARBA00022741"/>
    </source>
</evidence>
<comment type="caution">
    <text evidence="11">The sequence shown here is derived from an EMBL/GenBank/DDBJ whole genome shotgun (WGS) entry which is preliminary data.</text>
</comment>
<feature type="domain" description="Helicase ATP-binding" evidence="9">
    <location>
        <begin position="272"/>
        <end position="445"/>
    </location>
</feature>
<dbReference type="GO" id="GO:0003678">
    <property type="term" value="F:DNA helicase activity"/>
    <property type="evidence" value="ECO:0007669"/>
    <property type="project" value="TreeGrafter"/>
</dbReference>
<reference evidence="11" key="1">
    <citation type="submission" date="2020-03" db="EMBL/GenBank/DDBJ databases">
        <title>Draft sequencing of Calidifontibacter sp. DB0510.</title>
        <authorList>
            <person name="Kim D.-U."/>
        </authorList>
    </citation>
    <scope>NUCLEOTIDE SEQUENCE</scope>
    <source>
        <strain evidence="11">DB0510</strain>
    </source>
</reference>
<dbReference type="InterPro" id="IPR027417">
    <property type="entry name" value="P-loop_NTPase"/>
</dbReference>
<dbReference type="InterPro" id="IPR045562">
    <property type="entry name" value="RecG_dom3_C"/>
</dbReference>
<gene>
    <name evidence="11" type="ORF">G9U51_01565</name>
</gene>
<dbReference type="InterPro" id="IPR014001">
    <property type="entry name" value="Helicase_ATP-bd"/>
</dbReference>